<feature type="signal peptide" evidence="1">
    <location>
        <begin position="1"/>
        <end position="20"/>
    </location>
</feature>
<organism evidence="2 3">
    <name type="scientific">Thermomonas aquatica</name>
    <dbReference type="NCBI Taxonomy" id="2202149"/>
    <lineage>
        <taxon>Bacteria</taxon>
        <taxon>Pseudomonadati</taxon>
        <taxon>Pseudomonadota</taxon>
        <taxon>Gammaproteobacteria</taxon>
        <taxon>Lysobacterales</taxon>
        <taxon>Lysobacteraceae</taxon>
        <taxon>Thermomonas</taxon>
    </lineage>
</organism>
<protein>
    <submittedName>
        <fullName evidence="2">DUF3011 domain-containing protein</fullName>
    </submittedName>
</protein>
<name>A0A5B7ZM92_9GAMM</name>
<reference evidence="2 3" key="1">
    <citation type="submission" date="2019-06" db="EMBL/GenBank/DDBJ databases">
        <title>Thermomonas aquatica sp. nov., isolated from an industrial wastewater treatment plant.</title>
        <authorList>
            <person name="Jeon J.H."/>
            <person name="Park D.-S."/>
        </authorList>
    </citation>
    <scope>NUCLEOTIDE SEQUENCE [LARGE SCALE GENOMIC DNA]</scope>
    <source>
        <strain evidence="2 3">SY21</strain>
    </source>
</reference>
<proteinExistence type="predicted"/>
<dbReference type="OrthoDB" id="6052310at2"/>
<evidence type="ECO:0000313" key="3">
    <source>
        <dbReference type="Proteomes" id="UP000308149"/>
    </source>
</evidence>
<evidence type="ECO:0000313" key="2">
    <source>
        <dbReference type="EMBL" id="QDA56088.1"/>
    </source>
</evidence>
<gene>
    <name evidence="2" type="ORF">FHQ07_01490</name>
</gene>
<dbReference type="Proteomes" id="UP000308149">
    <property type="component" value="Chromosome"/>
</dbReference>
<dbReference type="Pfam" id="PF11218">
    <property type="entry name" value="DUF3011"/>
    <property type="match status" value="1"/>
</dbReference>
<dbReference type="AlphaFoldDB" id="A0A5B7ZM92"/>
<sequence>MRAFIATAFAVLATSAAAPAAAQYYGNDYGYGGDVIRCESNDGRTRECQTGGGRVVLERQHSRTACIEGRTWGYARDGIWVSDGCRADFRVTGYGGYDGGYNDGYYGNQGYGNGYGSTVRCESNDGRTRRCSIDGRGRVQLSRQLSRTACIEGRTWGSDRGGVWVSQGCRGEFTMSRGYGGGYGGGWNNSGYGYGGQTFRCESNDGRTRECAANTRAGVQLVRQLSRSACIQGRTWGYGRNGIWVSDGCRAEFRTY</sequence>
<keyword evidence="1" id="KW-0732">Signal</keyword>
<dbReference type="RefSeq" id="WP_139715016.1">
    <property type="nucleotide sequence ID" value="NZ_CP040871.1"/>
</dbReference>
<evidence type="ECO:0000256" key="1">
    <source>
        <dbReference type="SAM" id="SignalP"/>
    </source>
</evidence>
<keyword evidence="3" id="KW-1185">Reference proteome</keyword>
<feature type="chain" id="PRO_5023003552" evidence="1">
    <location>
        <begin position="21"/>
        <end position="256"/>
    </location>
</feature>
<dbReference type="KEGG" id="thes:FHQ07_01490"/>
<dbReference type="EMBL" id="CP040871">
    <property type="protein sequence ID" value="QDA56088.1"/>
    <property type="molecule type" value="Genomic_DNA"/>
</dbReference>
<dbReference type="InterPro" id="IPR021381">
    <property type="entry name" value="DUF3011"/>
</dbReference>
<accession>A0A5B7ZM92</accession>